<sequence length="5532" mass="615338">MDQNLFGGAPRFLTRPKAFSLCVGRDASLSCTIVGNPVPVVTWEKEKLRISAGGRFKTVEDGDIYRLTIYDLTLEDSGQYMCRAKNTVGEAYAAVTLKVGLPETVVERAPVFIVKPVSTRVGLGGDVTFYCRVSAHPAPNFDWEKDGRYLGETNRIKITSESDSSSLRIQSVRSLDSGTYNCRVQNSIGRAQSAATLVVDLQDTHLLNADKSTSLLSHMQKRKQEMRTDISFYRTTESSSTTSSSTKITEEHGSFGLARDQEQRVSALTSMLPKGVFTRTCTVTEGKHAKLSCFVTGHPKPQIMWRKDGTNISEGRRHVMYEDQAENFILKVLYCKQSDNGLYTCNASNLAGQTYSAVLVIVKEPKIPFKKKLQDVEVKEKETATLQCEVPVSNTKASWFMEETRLEQNTKYRMDEEGTLRRLTIRNVTTNDDAVYICEMNEGSRTVAELTVLGNITKKLPRRTVVPVSDTVIFCVELEKPVDDAYWTRNGERLKEDSRIIIARVNRQYTLTIRECTAEDSGEVAFIAHDCKTSTRFSVTAPRKHPPDPPVEPIVQNKTDSSITLCWSPPDSERPVPITGYIVERRKVGTQTWVKITTTPVSTTKYTITDVLEETSYQFRISAVNDFGQSAYLEVPGTFYLEPTASVKTGLVDCSANAGEEATLTVELSAACSGTWTINDQMIRSGSEYLITRSKTTHTLVIREVSMALNGAQVKFVGGGSQSVATLSVKAATARFTNKSSQVEVFTFSMYSSAQMHTEVSNSNVQVVWMKNGKELRMGKKYEATSADRKRILTIHNVDQEDVGIYECICDGDKMSVQLALKEEPAKFVNKPRAQPQESDALVGDVVLSCEVASAGSAVVWKKEQTEITEDKRTTFISQGTQRKLVIRGAKQSDEGHYSCETAEDKMTFLVKIKETRAAFSNKESYQKEVKVSISQKATLSCEVSDAKTEVKWFKDGKQLNPSKTVQMESKGKSRQLVLENVEKKDAGEYTCEVGNEKLLFKVRVEDLQATFSNKDSYQKEVKVATSQKATLSCEVSDIKTEVKWFKDGKQLSSSKTVHMESKGKTRQLIVENVEKKDAGEYTCEAGNEKLVFKIKVEDIQAIFSNKDSYQKEVKVATSQKATLSGEVSDIKTEVKWFKDGKQLSSGKTVHMESKGKTRQLIVENVEKKDAGEYICEAGNEKLVFKIRVEDIQATFFDKDSYQKEVKVATSQKATLSCEVSDIKTEVKWFKDGKQLSSSKTVHMESKGKTRQLIVENVEKKDAGEYTCEAGNEKLSFKIKVEDIQAPIFNKDSYQKEVKVSATQKTTLSCEVSDIKTEVKWFKDGKQLSSSKTVHMESKGKTRQLVVENVEKKDAGEYTCEAGNEKLAFKIQVAAQPDIQAAFINKDTYQKEVKVAVSQKATLNCEVSDTKTEVKWFKDGKQLSSSKTVDTETKGKTRQLILENVEKKDAGEYTCEVGNEKLTFKVQVTDIQAAFTNKDSYQKEVKVTTSEKANLSCEVSDLKTEVKWFKDGKQLSSSKTVHMESKGKTRQLILDNVEKKDAGEYTCEAGNEKLVFKILVTEPKAAFTNKDSYQKEVKVSASHKATLSCEVSDLKTEVKWFKDGKQLISSKTVHMESKGKTRQLVVENAEKKDAGEYTCEAGNEKLVFKIQVEDVATKFQKASMTKETVMFESAEKVILKTEVMSESCSVKWFKDGVELKDGSKYEMKQEGRSRILIVKSSESKDTGTYSCQSADDKVDFKVQVKEAPFKFVGPLQPVSAVLESTMTLSCSLNKATGNILWKHNGKEVKPGGRFSIRTDGTNCILTVSAVAQEDEGEYSCECKDDKTSTKVTIKAPRLVRFTTKLNNVVANEGKDAIFKCSITPPDVSVRWLRNDVPIMASPKFKIAQGGSSHSLTITAVTQEDAGEISVDAEGKVSKATLQVQQLPVTFTKKLADVTVQEQNTVRLEVELSKPSKDVKWMKNGVVLQQGGNLEIHVDGAKQTLVLKSVAYADRGHYSCETLDDKTQAKLSVEIKKIQVVKGLKEMKVQEKETVTMEVELSKADVEGSWSKDGMKLKSGPNIIITSLGNKHCLTMSQLKISDGGAITFQAEDVHTSGKLIVTEPAAKILKPLRDISSPEKEKVTFECEVSRANAEVKWFKDDEELKPGKKYGIHSQANKRTLLIQKCAYEDQGLYICRTTDDNTSAQLTVHARDVKIVKQLQDMEVTEKESASFVCEVSHDEVEAQWHKGDAKLKAGENIKMRQEGRTYVLLFKSVKAEDAGEIKFTAEKASSTAKLKVKELPVRFVKKLRDKIAMYKHRAYLECQVSRANAKVTWYKNKSEIKPTKKHEITSEDIYRKLTITDVDSDDEDTYICDAIDDKTSCQLLVEEQAISIVRELNTVEVTEPFAAHFEVEVSVETVKPVKWTLNGEQLKESADIEMEKEGTMHRLTFKKTKASMSGPVQFTAGKSKSMAELKVKERPIEVLEPLKDASAKEKTSTTLSCKFSAPPKEVNWFKGQTALEASSKYSMKQKDASVQLIIQALNAEDSGEYRCQAGVCESKAVLKVEVRKIQITKHLTDVEVDEDGDALFTCEVNYADEEVQWTLNDKPLFNNEVNTITHVDKTHTLSLKNLAPEDGGKVSFSIRDVKETVCLKVKEKKAIFLKLLDDVVAEEKGTVTLKCEASKPRVAPVWRKESTTLSAGKKYELLHDGKSLGLSIHDITQADAGEYSCDLGTDLCKSKVTVRDIHIGITKRIKSIEAKAGENCTFECILSRESSEQCTWSLKGQPISDGGRFQISSKGRKYTLIIKAVSASDSGEVVFSIQDLSSKATLSVEGEAPSISKELQGVSAKIGEDATFTCELSQSGLEVKWSKDGKSIRKSQKYEISQEQTLVKLTIRNVTDKDSGEYSCEVTGGPTSKAKLEIKDLANKFICELKDATADENSDVSFECETAQPATKVTWLKGTKEIKAGGRYELTQKGAILILKVKDLEKSDSEVYTCDIGSTKTTAKLTVKALKFLSPSAVAETDSQRQKKDKQAELSAIPVLSFTKELTSQEVTEGGSTSLRCETSIPDASVTWKKNTLVLTDGKKYSIKRDGTIHILEIHKLSVEDAGEYTCEAGEKKSKATLTVKGQPAYFRKELENQNAIEGDSIILRCELSKPVKSVEWRKGGVVLQPSKKFELKQDGCVLELHVHDLEPEDNGYYTCDAGDQLTTASITVQDPNVEVVSAMEDQHVAEKQPAEFICQYSRPVKAIWKRNGVPVQADGRRVIMEQDWTVARLYISCVEPQDGGIYSCEAEGTSVVAHLRVQAKPIDILQELSNMETINGGEALFECSLSRPENKDCQWLIDGKPVKESANVEIVSFESGRRHLLLLKDLQPCENTRITFQAGTSSTTALLTVKAWQLEVVKPLEDKTAIVGQEVEFTCTLNEAVPENEVTWYANGVELQHNDQWAMRTSGSSYSLILKKAQAQPTQEITFAARDALSLAKLTTIAVPDPPEDPELVSKGPTFITLSWFTPLSDGGSPIIGYRVEMRLVDSVLWLPCHTEPVFNTEFLVENLIPGAGYRFRVAAINRAGIGEPVQLPQTVTLDAPVTMTKKLSTSELHKGKMVRLECELSAEGKSVAWFKDNREIEVGVKYQMVTEGKSQVLLIKDFQTTDQGVYSCSASEEAKTSINLNLEGHDGTLSQDAGNQPKLPPEAASEGDLHALWEAEAKKRRMSREPTLDSISELPEEDGKDKMQKKDEKEPAKEIKVRPVEPGPKITAEPNLYTSSDEESLSGTSLVSYLKKSSKSSMTVESQTETVASKKLYEHFQMTEQSVTKTSVEPLMEAQNGDELQEAAVKIQAAFKGYKARKDMRPVFKEVFKEQTKEPNGTIHLECIVEGKPDKVRWLKDGEPLTDGKHHHIDIYNDGTCSLVVTAATTKDTGVYTCEVTNKFGVSTHSGKVTVGSLRESVRRPLTLGYSADSEAESSSGSEMDETLRQASKRLRRLLRTRLPPDVEEEPFVSADEGDLPPQDLQSYREDDQYIYIRFDNRTEAQVASLRFQEMFTYQGVPIETAIIPAAGAKVELRITKMALSEDGSRTPTQDQPMPTFMTGAPAAPVFMTELRSQDVPDGFPVSFDCVIVGKPPPTVKWFKDGKLLEENDHYMINEDQEGRHQLIITTVLPTDMGVYRCMAENDSGIASSKAELRVDMSCSSDYDTAADATETSSYVSAKGYVSSSEHRDTEAFESVAEDELLPQVVDELHDLFLSPGAPIAKMSVRVKGFPTPRVYWFKDGTPLQASSRIVLSTERDQHSLEILDVKCEDTGEYSAYISNIAGSAYSSARMNVLAPGERPTPDQGRLRDSKVPLVPPRFLERFSNKKVKQGASITLSVKVEGSPTPSVNWLKEVSDKDVLWIKADTPGYKVASSGRQHSLILMEVEKKHSGMYTCIATNRAGQSVNTARLDVDTTPEQKGKVGPEVLGITISPPEEEGKGEIKLPYMGEVGTEEFLQKLTSQITEMVSAKITQDSLQNHQVLQWMKSWPKVTTSLRLPGADSDDETKTPSPSPYHGRSRPPSLIADSSSESDEGDARGEMFDIYVVTADYNPMGVSKDAIALKEGQYVEVLDSAHPLKWLVRTKPTKSNPSRQGWVSPAYLDKRLKLSADVADLPETAKEEVTETEYKKKLCQLVQDLINTETEFLKEMEFFTTHHLKRVDEEGAPPEITMQKETIFRNINDLKAFHSSLLPGLRDCDTDDDIAMHFLKNSEGFEKYLQYLIGQLQAESIISEKQVHQYFKDYSVSELANVDPSEGPVLSINAYLQRPPERIQKYRALLKELIRNKARNGQNCCLLEQAYAMVSSLSQRSENTHHVSLIENYPANLEALGEPIRQGPFTVWEGAPGVRTSSRGHHRHVFLFKNHVVICKQKRDTNTDTQTYVFKNMMKLTNIDVNETVEGDERAFEIWHEREDSVRKYTLQARTVIIKNSWLRDLRDLQQRYSMPTWCSPDFDAVLTDLTAELGQTVKLACKVTGVPKPQVTWYKDGHAVEADPHHIIIEDPDGSCTLILDNMTADDSGQYMCFATSSAGNASTLGKITVQVPPRFVNKIRNATLFPGEDAQFTCTIQSAPSPKIRWFKEGKLLTDMEKFQTYSEARSGVLVLVIKNPVERDLGHYECELSNRLGSARCAAQLVTPAVAMAGERRADQAISIEVTEQETKIPKKTIIIEETITTVVKNTRMKRHASPRPSPMGAFRSETPTPEPPRQRRTMARKTVPTLYVPEAEGATARNPRWVEVEEIIEYKVNKSPKLPRRRGISPGKRSSPANPNTNNSNNKLVEATLGAVMTLQASSDDEDTEQNVAEVMESIIGETSDPDGDDKGTIILESEDDEFGNRDFKMLSDGNKVLTLEDLEDYIPQEGETFGSHPNRQIPEEKPSQISVLQREVNETVIGKPILLNVGRPVAPPKPRTGFFGSFKEHISSMFTPGSLANTGSRSRQEKNIPIHVMGGSSSGFAHHASSAARFEVQPTYCSEVQRGKGGGLQSFKTQVSAQTHSYTPAGQLTLQIDKNKPTGKQ</sequence>
<reference evidence="2" key="1">
    <citation type="submission" date="2025-08" db="UniProtKB">
        <authorList>
            <consortium name="RefSeq"/>
        </authorList>
    </citation>
    <scope>IDENTIFICATION</scope>
    <source>
        <strain evidence="2">Tuebingen</strain>
        <tissue evidence="2">Fibroblasts and whole tissue</tissue>
    </source>
</reference>
<gene>
    <name evidence="2" type="primary">obscnb</name>
</gene>
<keyword evidence="1" id="KW-1185">Reference proteome</keyword>
<evidence type="ECO:0000313" key="2">
    <source>
        <dbReference type="RefSeq" id="XP_073797137.1"/>
    </source>
</evidence>
<dbReference type="Proteomes" id="UP000000437">
    <property type="component" value="Chromosome 24"/>
</dbReference>
<proteinExistence type="predicted"/>
<accession>A0AC58ISB5</accession>
<evidence type="ECO:0000313" key="1">
    <source>
        <dbReference type="Proteomes" id="UP000000437"/>
    </source>
</evidence>
<protein>
    <submittedName>
        <fullName evidence="2">Obscurin isoform X23</fullName>
    </submittedName>
</protein>
<name>A0AC58ISB5_DANRE</name>
<organism evidence="1 2">
    <name type="scientific">Danio rerio</name>
    <name type="common">Zebrafish</name>
    <name type="synonym">Brachydanio rerio</name>
    <dbReference type="NCBI Taxonomy" id="7955"/>
    <lineage>
        <taxon>Eukaryota</taxon>
        <taxon>Metazoa</taxon>
        <taxon>Chordata</taxon>
        <taxon>Craniata</taxon>
        <taxon>Vertebrata</taxon>
        <taxon>Euteleostomi</taxon>
        <taxon>Actinopterygii</taxon>
        <taxon>Neopterygii</taxon>
        <taxon>Teleostei</taxon>
        <taxon>Ostariophysi</taxon>
        <taxon>Cypriniformes</taxon>
        <taxon>Danionidae</taxon>
        <taxon>Danioninae</taxon>
        <taxon>Danio</taxon>
    </lineage>
</organism>
<dbReference type="RefSeq" id="XP_073797137.1">
    <property type="nucleotide sequence ID" value="XM_073941036.1"/>
</dbReference>